<evidence type="ECO:0000256" key="1">
    <source>
        <dbReference type="SAM" id="Phobius"/>
    </source>
</evidence>
<evidence type="ECO:0000313" key="2">
    <source>
        <dbReference type="EMBL" id="SON51512.1"/>
    </source>
</evidence>
<keyword evidence="1" id="KW-0812">Transmembrane</keyword>
<keyword evidence="1" id="KW-0472">Membrane</keyword>
<keyword evidence="1" id="KW-1133">Transmembrane helix</keyword>
<proteinExistence type="predicted"/>
<gene>
    <name evidence="2" type="ORF">VTAP4600_A3565</name>
</gene>
<name>A0A2N8ZHX7_9VIBR</name>
<organism evidence="2 3">
    <name type="scientific">Vibrio tapetis subsp. tapetis</name>
    <dbReference type="NCBI Taxonomy" id="1671868"/>
    <lineage>
        <taxon>Bacteria</taxon>
        <taxon>Pseudomonadati</taxon>
        <taxon>Pseudomonadota</taxon>
        <taxon>Gammaproteobacteria</taxon>
        <taxon>Vibrionales</taxon>
        <taxon>Vibrionaceae</taxon>
        <taxon>Vibrio</taxon>
    </lineage>
</organism>
<dbReference type="EMBL" id="LT960611">
    <property type="protein sequence ID" value="SON51512.1"/>
    <property type="molecule type" value="Genomic_DNA"/>
</dbReference>
<sequence length="248" mass="28177">MSQIEVTKKQRKPLPKPLLAAMCVAMLAMIVFLVWSFLPSPPPSTPAHEQEIFDVPENIVPVTPPVKVEKSNDDHLTMTASTPTEPLISEAPAQKEKEVTPFKLSLSESAQTALDNLETRYYSEIRTQLLAAQIKEKKESRTLNSYNPPPKKPVVVPKKVVKNPARIVEHLSLKSVVFNPNQTSAWFEFEGALIPVKQGAWIDEVKVYRINKEHVILIDKYGKTYRKYMPKRKVVIDEPDSQSKRPRQ</sequence>
<dbReference type="OrthoDB" id="5903281at2"/>
<dbReference type="KEGG" id="vta:A3565"/>
<dbReference type="Proteomes" id="UP000235828">
    <property type="component" value="Chromosome A"/>
</dbReference>
<dbReference type="RefSeq" id="WP_102523782.1">
    <property type="nucleotide sequence ID" value="NZ_LT960611.1"/>
</dbReference>
<feature type="transmembrane region" description="Helical" evidence="1">
    <location>
        <begin position="18"/>
        <end position="38"/>
    </location>
</feature>
<accession>A0A2N8ZHX7</accession>
<protein>
    <submittedName>
        <fullName evidence="2">Uncharacterized protein</fullName>
    </submittedName>
</protein>
<reference evidence="2 3" key="1">
    <citation type="submission" date="2017-10" db="EMBL/GenBank/DDBJ databases">
        <authorList>
            <person name="Banno H."/>
            <person name="Chua N.-H."/>
        </authorList>
    </citation>
    <scope>NUCLEOTIDE SEQUENCE [LARGE SCALE GENOMIC DNA]</scope>
    <source>
        <strain evidence="2">Vibrio tapetis CECT4600</strain>
    </source>
</reference>
<keyword evidence="3" id="KW-1185">Reference proteome</keyword>
<evidence type="ECO:0000313" key="3">
    <source>
        <dbReference type="Proteomes" id="UP000235828"/>
    </source>
</evidence>
<dbReference type="AlphaFoldDB" id="A0A2N8ZHX7"/>